<evidence type="ECO:0000256" key="2">
    <source>
        <dbReference type="SAM" id="Phobius"/>
    </source>
</evidence>
<protein>
    <submittedName>
        <fullName evidence="3">Uncharacterized protein</fullName>
    </submittedName>
</protein>
<evidence type="ECO:0000313" key="3">
    <source>
        <dbReference type="EMBL" id="KAF7638875.1"/>
    </source>
</evidence>
<dbReference type="AlphaFoldDB" id="A0A8T0A0D1"/>
<proteinExistence type="predicted"/>
<comment type="caution">
    <text evidence="3">The sequence shown here is derived from an EMBL/GenBank/DDBJ whole genome shotgun (WGS) entry which is preliminary data.</text>
</comment>
<accession>A0A8T0A0D1</accession>
<keyword evidence="2" id="KW-0472">Membrane</keyword>
<name>A0A8T0A0D1_9BILA</name>
<reference evidence="3" key="1">
    <citation type="journal article" date="2020" name="Ecol. Evol.">
        <title>Genome structure and content of the rice root-knot nematode (Meloidogyne graminicola).</title>
        <authorList>
            <person name="Phan N.T."/>
            <person name="Danchin E.G.J."/>
            <person name="Klopp C."/>
            <person name="Perfus-Barbeoch L."/>
            <person name="Kozlowski D.K."/>
            <person name="Koutsovoulos G.D."/>
            <person name="Lopez-Roques C."/>
            <person name="Bouchez O."/>
            <person name="Zahm M."/>
            <person name="Besnard G."/>
            <person name="Bellafiore S."/>
        </authorList>
    </citation>
    <scope>NUCLEOTIDE SEQUENCE</scope>
    <source>
        <strain evidence="3">VN-18</strain>
    </source>
</reference>
<feature type="compositionally biased region" description="Polar residues" evidence="1">
    <location>
        <begin position="170"/>
        <end position="184"/>
    </location>
</feature>
<dbReference type="EMBL" id="JABEBT010000009">
    <property type="protein sequence ID" value="KAF7638875.1"/>
    <property type="molecule type" value="Genomic_DNA"/>
</dbReference>
<feature type="region of interest" description="Disordered" evidence="1">
    <location>
        <begin position="70"/>
        <end position="97"/>
    </location>
</feature>
<gene>
    <name evidence="3" type="ORF">Mgra_00001684</name>
</gene>
<feature type="region of interest" description="Disordered" evidence="1">
    <location>
        <begin position="146"/>
        <end position="201"/>
    </location>
</feature>
<evidence type="ECO:0000313" key="4">
    <source>
        <dbReference type="Proteomes" id="UP000605970"/>
    </source>
</evidence>
<keyword evidence="4" id="KW-1185">Reference proteome</keyword>
<feature type="compositionally biased region" description="Polar residues" evidence="1">
    <location>
        <begin position="191"/>
        <end position="201"/>
    </location>
</feature>
<organism evidence="3 4">
    <name type="scientific">Meloidogyne graminicola</name>
    <dbReference type="NCBI Taxonomy" id="189291"/>
    <lineage>
        <taxon>Eukaryota</taxon>
        <taxon>Metazoa</taxon>
        <taxon>Ecdysozoa</taxon>
        <taxon>Nematoda</taxon>
        <taxon>Chromadorea</taxon>
        <taxon>Rhabditida</taxon>
        <taxon>Tylenchina</taxon>
        <taxon>Tylenchomorpha</taxon>
        <taxon>Tylenchoidea</taxon>
        <taxon>Meloidogynidae</taxon>
        <taxon>Meloidogyninae</taxon>
        <taxon>Meloidogyne</taxon>
    </lineage>
</organism>
<feature type="compositionally biased region" description="Basic and acidic residues" evidence="1">
    <location>
        <begin position="76"/>
        <end position="89"/>
    </location>
</feature>
<sequence length="201" mass="22492">MGFFLENLLLSSWDLALYIIIVYLIISIVLYYATFYLKRKRLTKRKGEDIEQTSDEHSFLASIKSTRSSSLSTKTAKSEMARTQRESSRDGGGGKSNAILHVRSTQISARLSDGKTPLLPDNVLPKVKMPREHYFEEWKEDVTQELTKSIRERERPPPLKTAADEASKSGVASTKGNSSSSVTLSERGEVETSTNEGDLDK</sequence>
<keyword evidence="2" id="KW-1133">Transmembrane helix</keyword>
<evidence type="ECO:0000256" key="1">
    <source>
        <dbReference type="SAM" id="MobiDB-lite"/>
    </source>
</evidence>
<feature type="compositionally biased region" description="Basic and acidic residues" evidence="1">
    <location>
        <begin position="146"/>
        <end position="167"/>
    </location>
</feature>
<dbReference type="Proteomes" id="UP000605970">
    <property type="component" value="Unassembled WGS sequence"/>
</dbReference>
<keyword evidence="2" id="KW-0812">Transmembrane</keyword>
<feature type="transmembrane region" description="Helical" evidence="2">
    <location>
        <begin position="15"/>
        <end position="37"/>
    </location>
</feature>